<dbReference type="SUPFAM" id="SSF53756">
    <property type="entry name" value="UDP-Glycosyltransferase/glycogen phosphorylase"/>
    <property type="match status" value="1"/>
</dbReference>
<dbReference type="RefSeq" id="WP_225554784.1">
    <property type="nucleotide sequence ID" value="NZ_JADEYP010000034.1"/>
</dbReference>
<comment type="caution">
    <text evidence="2">The sequence shown here is derived from an EMBL/GenBank/DDBJ whole genome shotgun (WGS) entry which is preliminary data.</text>
</comment>
<gene>
    <name evidence="2" type="ORF">IPZ78_14850</name>
</gene>
<feature type="domain" description="Glycosyl transferase family 1" evidence="1">
    <location>
        <begin position="207"/>
        <end position="351"/>
    </location>
</feature>
<proteinExistence type="predicted"/>
<organism evidence="2 3">
    <name type="scientific">Sphingobacterium bovistauri</name>
    <dbReference type="NCBI Taxonomy" id="2781959"/>
    <lineage>
        <taxon>Bacteria</taxon>
        <taxon>Pseudomonadati</taxon>
        <taxon>Bacteroidota</taxon>
        <taxon>Sphingobacteriia</taxon>
        <taxon>Sphingobacteriales</taxon>
        <taxon>Sphingobacteriaceae</taxon>
        <taxon>Sphingobacterium</taxon>
    </lineage>
</organism>
<dbReference type="Proteomes" id="UP001165302">
    <property type="component" value="Unassembled WGS sequence"/>
</dbReference>
<evidence type="ECO:0000313" key="2">
    <source>
        <dbReference type="EMBL" id="MCA5006424.1"/>
    </source>
</evidence>
<dbReference type="Gene3D" id="3.40.50.2000">
    <property type="entry name" value="Glycogen Phosphorylase B"/>
    <property type="match status" value="2"/>
</dbReference>
<dbReference type="Pfam" id="PF00534">
    <property type="entry name" value="Glycos_transf_1"/>
    <property type="match status" value="1"/>
</dbReference>
<evidence type="ECO:0000259" key="1">
    <source>
        <dbReference type="Pfam" id="PF00534"/>
    </source>
</evidence>
<reference evidence="2" key="1">
    <citation type="submission" date="2020-10" db="EMBL/GenBank/DDBJ databases">
        <authorList>
            <person name="Lu T."/>
            <person name="Wang Q."/>
            <person name="Han X."/>
        </authorList>
    </citation>
    <scope>NUCLEOTIDE SEQUENCE</scope>
    <source>
        <strain evidence="2">WQ 366</strain>
    </source>
</reference>
<dbReference type="EMBL" id="JADEYP010000034">
    <property type="protein sequence ID" value="MCA5006424.1"/>
    <property type="molecule type" value="Genomic_DNA"/>
</dbReference>
<name>A0ABS7Z8E3_9SPHI</name>
<dbReference type="CDD" id="cd03801">
    <property type="entry name" value="GT4_PimA-like"/>
    <property type="match status" value="1"/>
</dbReference>
<dbReference type="InterPro" id="IPR050194">
    <property type="entry name" value="Glycosyltransferase_grp1"/>
</dbReference>
<evidence type="ECO:0000313" key="3">
    <source>
        <dbReference type="Proteomes" id="UP001165302"/>
    </source>
</evidence>
<sequence length="387" mass="44594">MRILIVHNYYQHKGGEDVLFQQEVEALRKHHQVETITFQNLKGFEGLKQFALYPWNIFAANRILQKAKGFNAEIIHFHNIHYAIGPFAIRKLYNAGFKIVMTLHNYRLICPSATLFFDGKLFTASLDEDFPITAVKKKVLDRSWVKTLITACVYYFHRKMKTWDMVHKYIVLSNFAKETFRVSPFGVEQSKLEVKPNFVPTPTILEKNPQPNFIYIGRLSEEKGIIPLLEAIKNTEYHIKILGTGPQLEEVLTIVNNSSNIEYLGFLSQEDVTKELNNSSALVFPSICYEGMPMTIIESFALGIPVLCSNIGILEQMVTPNYTGLHFDIHNKKSILDTLDLYTKLSEDDKKRISINCKNEYSSNYTEQKNIQFLNSLYSKAIEENNI</sequence>
<protein>
    <submittedName>
        <fullName evidence="2">Glycosyltransferase family 4 protein</fullName>
    </submittedName>
</protein>
<dbReference type="InterPro" id="IPR001296">
    <property type="entry name" value="Glyco_trans_1"/>
</dbReference>
<keyword evidence="3" id="KW-1185">Reference proteome</keyword>
<accession>A0ABS7Z8E3</accession>
<dbReference type="PANTHER" id="PTHR45947">
    <property type="entry name" value="SULFOQUINOVOSYL TRANSFERASE SQD2"/>
    <property type="match status" value="1"/>
</dbReference>
<dbReference type="PANTHER" id="PTHR45947:SF13">
    <property type="entry name" value="TRANSFERASE"/>
    <property type="match status" value="1"/>
</dbReference>